<dbReference type="Proteomes" id="UP000636709">
    <property type="component" value="Unassembled WGS sequence"/>
</dbReference>
<dbReference type="PANTHER" id="PTHR34223">
    <property type="entry name" value="OS11G0201299 PROTEIN"/>
    <property type="match status" value="1"/>
</dbReference>
<dbReference type="CDD" id="cd22160">
    <property type="entry name" value="F-box_AtFBL13-like"/>
    <property type="match status" value="1"/>
</dbReference>
<evidence type="ECO:0000313" key="2">
    <source>
        <dbReference type="Proteomes" id="UP000636709"/>
    </source>
</evidence>
<dbReference type="SUPFAM" id="SSF81383">
    <property type="entry name" value="F-box domain"/>
    <property type="match status" value="1"/>
</dbReference>
<dbReference type="AlphaFoldDB" id="A0A835DVR8"/>
<dbReference type="InterPro" id="IPR053197">
    <property type="entry name" value="F-box_SCFL_complex_component"/>
</dbReference>
<accession>A0A835DVR8</accession>
<dbReference type="InterPro" id="IPR036047">
    <property type="entry name" value="F-box-like_dom_sf"/>
</dbReference>
<sequence length="159" mass="18387">MGVRGCRRQQRRRAGGIDHLSDLSDDLLVRVLELLPDTRDAVRTGALSRRWRGLWTRVPSLRLISGGKRRFRGARGAKRFLALVDDHLRHRDHKAAALDHLTISFAMDPAGQQARQQLRSRSIEAAQRWIFYASRIGVKSLDLDLTLPLSDYRRLYFFR</sequence>
<reference evidence="1" key="1">
    <citation type="submission" date="2020-07" db="EMBL/GenBank/DDBJ databases">
        <title>Genome sequence and genetic diversity analysis of an under-domesticated orphan crop, white fonio (Digitaria exilis).</title>
        <authorList>
            <person name="Bennetzen J.L."/>
            <person name="Chen S."/>
            <person name="Ma X."/>
            <person name="Wang X."/>
            <person name="Yssel A.E.J."/>
            <person name="Chaluvadi S.R."/>
            <person name="Johnson M."/>
            <person name="Gangashetty P."/>
            <person name="Hamidou F."/>
            <person name="Sanogo M.D."/>
            <person name="Zwaenepoel A."/>
            <person name="Wallace J."/>
            <person name="Van De Peer Y."/>
            <person name="Van Deynze A."/>
        </authorList>
    </citation>
    <scope>NUCLEOTIDE SEQUENCE</scope>
    <source>
        <tissue evidence="1">Leaves</tissue>
    </source>
</reference>
<evidence type="ECO:0008006" key="3">
    <source>
        <dbReference type="Google" id="ProtNLM"/>
    </source>
</evidence>
<dbReference type="PANTHER" id="PTHR34223:SF51">
    <property type="entry name" value="OS06G0556300 PROTEIN"/>
    <property type="match status" value="1"/>
</dbReference>
<proteinExistence type="predicted"/>
<evidence type="ECO:0000313" key="1">
    <source>
        <dbReference type="EMBL" id="KAF8649997.1"/>
    </source>
</evidence>
<organism evidence="1 2">
    <name type="scientific">Digitaria exilis</name>
    <dbReference type="NCBI Taxonomy" id="1010633"/>
    <lineage>
        <taxon>Eukaryota</taxon>
        <taxon>Viridiplantae</taxon>
        <taxon>Streptophyta</taxon>
        <taxon>Embryophyta</taxon>
        <taxon>Tracheophyta</taxon>
        <taxon>Spermatophyta</taxon>
        <taxon>Magnoliopsida</taxon>
        <taxon>Liliopsida</taxon>
        <taxon>Poales</taxon>
        <taxon>Poaceae</taxon>
        <taxon>PACMAD clade</taxon>
        <taxon>Panicoideae</taxon>
        <taxon>Panicodae</taxon>
        <taxon>Paniceae</taxon>
        <taxon>Anthephorinae</taxon>
        <taxon>Digitaria</taxon>
    </lineage>
</organism>
<dbReference type="EMBL" id="JACEFO010002751">
    <property type="protein sequence ID" value="KAF8649997.1"/>
    <property type="molecule type" value="Genomic_DNA"/>
</dbReference>
<name>A0A835DVR8_9POAL</name>
<gene>
    <name evidence="1" type="ORF">HU200_064159</name>
</gene>
<keyword evidence="2" id="KW-1185">Reference proteome</keyword>
<protein>
    <recommendedName>
        <fullName evidence="3">F-box domain-containing protein</fullName>
    </recommendedName>
</protein>
<dbReference type="InterPro" id="IPR053781">
    <property type="entry name" value="F-box_AtFBL13-like"/>
</dbReference>
<comment type="caution">
    <text evidence="1">The sequence shown here is derived from an EMBL/GenBank/DDBJ whole genome shotgun (WGS) entry which is preliminary data.</text>
</comment>
<dbReference type="OrthoDB" id="695956at2759"/>